<dbReference type="GO" id="GO:0003746">
    <property type="term" value="F:translation elongation factor activity"/>
    <property type="evidence" value="ECO:0007669"/>
    <property type="project" value="UniProtKB-KW"/>
</dbReference>
<dbReference type="GO" id="GO:0005737">
    <property type="term" value="C:cytoplasm"/>
    <property type="evidence" value="ECO:0007669"/>
    <property type="project" value="InterPro"/>
</dbReference>
<dbReference type="RefSeq" id="WP_142259477.1">
    <property type="nucleotide sequence ID" value="NZ_BMPV01000001.1"/>
</dbReference>
<dbReference type="InterPro" id="IPR015191">
    <property type="entry name" value="SelB_WHD4"/>
</dbReference>
<dbReference type="InterPro" id="IPR050055">
    <property type="entry name" value="EF-Tu_GTPase"/>
</dbReference>
<dbReference type="EMBL" id="VFPQ01000001">
    <property type="protein sequence ID" value="TQM75466.1"/>
    <property type="molecule type" value="Genomic_DNA"/>
</dbReference>
<dbReference type="AlphaFoldDB" id="A0A543IY21"/>
<dbReference type="PANTHER" id="PTHR43721:SF22">
    <property type="entry name" value="ELONGATION FACTOR TU, MITOCHONDRIAL"/>
    <property type="match status" value="1"/>
</dbReference>
<dbReference type="Pfam" id="PF00009">
    <property type="entry name" value="GTP_EFTU"/>
    <property type="match status" value="1"/>
</dbReference>
<dbReference type="Gene3D" id="1.10.10.10">
    <property type="entry name" value="Winged helix-like DNA-binding domain superfamily/Winged helix DNA-binding domain"/>
    <property type="match status" value="1"/>
</dbReference>
<dbReference type="InterPro" id="IPR000795">
    <property type="entry name" value="T_Tr_GTP-bd_dom"/>
</dbReference>
<evidence type="ECO:0000256" key="1">
    <source>
        <dbReference type="ARBA" id="ARBA00023134"/>
    </source>
</evidence>
<dbReference type="InterPro" id="IPR009000">
    <property type="entry name" value="Transl_B-barrel_sf"/>
</dbReference>
<dbReference type="Gene3D" id="2.40.30.10">
    <property type="entry name" value="Translation factors"/>
    <property type="match status" value="1"/>
</dbReference>
<reference evidence="4 5" key="1">
    <citation type="submission" date="2019-06" db="EMBL/GenBank/DDBJ databases">
        <title>Sequencing the genomes of 1000 actinobacteria strains.</title>
        <authorList>
            <person name="Klenk H.-P."/>
        </authorList>
    </citation>
    <scope>NUCLEOTIDE SEQUENCE [LARGE SCALE GENOMIC DNA]</scope>
    <source>
        <strain evidence="4 5">DSM 43186</strain>
    </source>
</reference>
<feature type="domain" description="Tr-type G" evidence="3">
    <location>
        <begin position="1"/>
        <end position="163"/>
    </location>
</feature>
<gene>
    <name evidence="4" type="ORF">FHX40_2175</name>
</gene>
<keyword evidence="1" id="KW-0547">Nucleotide-binding</keyword>
<dbReference type="PROSITE" id="PS51722">
    <property type="entry name" value="G_TR_2"/>
    <property type="match status" value="1"/>
</dbReference>
<evidence type="ECO:0000256" key="2">
    <source>
        <dbReference type="SAM" id="MobiDB-lite"/>
    </source>
</evidence>
<dbReference type="Pfam" id="PF03144">
    <property type="entry name" value="GTP_EFTU_D2"/>
    <property type="match status" value="1"/>
</dbReference>
<dbReference type="PANTHER" id="PTHR43721">
    <property type="entry name" value="ELONGATION FACTOR TU-RELATED"/>
    <property type="match status" value="1"/>
</dbReference>
<feature type="region of interest" description="Disordered" evidence="2">
    <location>
        <begin position="577"/>
        <end position="610"/>
    </location>
</feature>
<proteinExistence type="predicted"/>
<evidence type="ECO:0000313" key="4">
    <source>
        <dbReference type="EMBL" id="TQM75466.1"/>
    </source>
</evidence>
<keyword evidence="4" id="KW-0251">Elongation factor</keyword>
<evidence type="ECO:0000259" key="3">
    <source>
        <dbReference type="PROSITE" id="PS51722"/>
    </source>
</evidence>
<keyword evidence="1" id="KW-0342">GTP-binding</keyword>
<keyword evidence="5" id="KW-1185">Reference proteome</keyword>
<dbReference type="InterPro" id="IPR036388">
    <property type="entry name" value="WH-like_DNA-bd_sf"/>
</dbReference>
<name>A0A543IY21_9ACTN</name>
<keyword evidence="4" id="KW-0648">Protein biosynthesis</keyword>
<dbReference type="SUPFAM" id="SSF50447">
    <property type="entry name" value="Translation proteins"/>
    <property type="match status" value="1"/>
</dbReference>
<protein>
    <submittedName>
        <fullName evidence="4">Selenocysteine-specific elongation factor</fullName>
    </submittedName>
</protein>
<organism evidence="4 5">
    <name type="scientific">Thermopolyspora flexuosa</name>
    <dbReference type="NCBI Taxonomy" id="103836"/>
    <lineage>
        <taxon>Bacteria</taxon>
        <taxon>Bacillati</taxon>
        <taxon>Actinomycetota</taxon>
        <taxon>Actinomycetes</taxon>
        <taxon>Streptosporangiales</taxon>
        <taxon>Streptosporangiaceae</taxon>
        <taxon>Thermopolyspora</taxon>
    </lineage>
</organism>
<dbReference type="Gene3D" id="3.40.50.300">
    <property type="entry name" value="P-loop containing nucleotide triphosphate hydrolases"/>
    <property type="match status" value="1"/>
</dbReference>
<dbReference type="GO" id="GO:0001514">
    <property type="term" value="P:selenocysteine incorporation"/>
    <property type="evidence" value="ECO:0007669"/>
    <property type="project" value="InterPro"/>
</dbReference>
<dbReference type="InterPro" id="IPR027417">
    <property type="entry name" value="P-loop_NTPase"/>
</dbReference>
<dbReference type="Proteomes" id="UP000319213">
    <property type="component" value="Unassembled WGS sequence"/>
</dbReference>
<dbReference type="GO" id="GO:0003924">
    <property type="term" value="F:GTPase activity"/>
    <property type="evidence" value="ECO:0007669"/>
    <property type="project" value="InterPro"/>
</dbReference>
<dbReference type="GO" id="GO:0003723">
    <property type="term" value="F:RNA binding"/>
    <property type="evidence" value="ECO:0007669"/>
    <property type="project" value="InterPro"/>
</dbReference>
<dbReference type="Pfam" id="PF09107">
    <property type="entry name" value="WHD_3rd_SelB"/>
    <property type="match status" value="1"/>
</dbReference>
<comment type="caution">
    <text evidence="4">The sequence shown here is derived from an EMBL/GenBank/DDBJ whole genome shotgun (WGS) entry which is preliminary data.</text>
</comment>
<dbReference type="SUPFAM" id="SSF46785">
    <property type="entry name" value="Winged helix' DNA-binding domain"/>
    <property type="match status" value="1"/>
</dbReference>
<dbReference type="GO" id="GO:0005525">
    <property type="term" value="F:GTP binding"/>
    <property type="evidence" value="ECO:0007669"/>
    <property type="project" value="UniProtKB-KW"/>
</dbReference>
<accession>A0A543IY21</accession>
<dbReference type="SUPFAM" id="SSF52540">
    <property type="entry name" value="P-loop containing nucleoside triphosphate hydrolases"/>
    <property type="match status" value="1"/>
</dbReference>
<dbReference type="CDD" id="cd04171">
    <property type="entry name" value="SelB"/>
    <property type="match status" value="1"/>
</dbReference>
<sequence length="610" mass="63809">MQVIATAGHVDHGKSTLVRALTGVDPDRWAEERRRGMTIDLGFAWTGLPSGERVAFVDVPGHVRFVGNMLAGVGPVPAVMFVLAADQGWQAQSQEHWEAIEAFGVRHGLLVVTRTDLMDPEPALAEAREHTTWPAVTVSGRTGEGLDRLRHALDRLVAGLPPPDVHAPVRLWIDRAFTITGAGTVVTGTLAAGTLRAGDVLDLGGERVRVKALQTLGEPAGRVEATARVAVNLRGVDRDRVARGMTLLTPGAWVETGTVDVRHGAGERPPREAVLHIGSAAVPVRIRPFAPGTARLTLARPLPLRIGDRALLRCPGRPIAGVVVLDVHPPVLRRGGAGRRRAAQLAPYAADPDGPGGPRLPDAATVLSWRGVARRAELAASGCDLAGLQAPGADGWLADPELWACLAGRLGELAAAEPGLPVDAARAALGLPCRGLVEALVRARPPLRVEGGRIVGTGLPAPVAAAVERLRRELAAAPYRAPEADDLARLGLDARAIALAARAGLLLRLRDGVVLPAGADTAAARLLARLPQPFTAAEARTALGTSRRVVIPLLEHLDTLGLTRRLDDRLRVVATPDTSAGDTARDPAAAGAASRRGAPTASGTARRSLP</sequence>
<feature type="compositionally biased region" description="Low complexity" evidence="2">
    <location>
        <begin position="579"/>
        <end position="603"/>
    </location>
</feature>
<dbReference type="OrthoDB" id="9803139at2"/>
<dbReference type="InterPro" id="IPR036390">
    <property type="entry name" value="WH_DNA-bd_sf"/>
</dbReference>
<dbReference type="InterPro" id="IPR004161">
    <property type="entry name" value="EFTu-like_2"/>
</dbReference>
<evidence type="ECO:0000313" key="5">
    <source>
        <dbReference type="Proteomes" id="UP000319213"/>
    </source>
</evidence>